<reference evidence="2 3" key="1">
    <citation type="submission" date="2014-06" db="EMBL/GenBank/DDBJ databases">
        <title>Evolutionary Origins and Diversification of the Mycorrhizal Mutualists.</title>
        <authorList>
            <consortium name="DOE Joint Genome Institute"/>
            <consortium name="Mycorrhizal Genomics Consortium"/>
            <person name="Kohler A."/>
            <person name="Kuo A."/>
            <person name="Nagy L.G."/>
            <person name="Floudas D."/>
            <person name="Copeland A."/>
            <person name="Barry K.W."/>
            <person name="Cichocki N."/>
            <person name="Veneault-Fourrey C."/>
            <person name="LaButti K."/>
            <person name="Lindquist E.A."/>
            <person name="Lipzen A."/>
            <person name="Lundell T."/>
            <person name="Morin E."/>
            <person name="Murat C."/>
            <person name="Riley R."/>
            <person name="Ohm R."/>
            <person name="Sun H."/>
            <person name="Tunlid A."/>
            <person name="Henrissat B."/>
            <person name="Grigoriev I.V."/>
            <person name="Hibbett D.S."/>
            <person name="Martin F."/>
        </authorList>
    </citation>
    <scope>NUCLEOTIDE SEQUENCE [LARGE SCALE GENOMIC DNA]</scope>
    <source>
        <strain evidence="2 3">SS14</strain>
    </source>
</reference>
<dbReference type="HOGENOM" id="CLU_2741685_0_0_1"/>
<name>A0A0C9T5L2_SPHS4</name>
<organism evidence="2 3">
    <name type="scientific">Sphaerobolus stellatus (strain SS14)</name>
    <dbReference type="NCBI Taxonomy" id="990650"/>
    <lineage>
        <taxon>Eukaryota</taxon>
        <taxon>Fungi</taxon>
        <taxon>Dikarya</taxon>
        <taxon>Basidiomycota</taxon>
        <taxon>Agaricomycotina</taxon>
        <taxon>Agaricomycetes</taxon>
        <taxon>Phallomycetidae</taxon>
        <taxon>Geastrales</taxon>
        <taxon>Sphaerobolaceae</taxon>
        <taxon>Sphaerobolus</taxon>
    </lineage>
</organism>
<keyword evidence="3" id="KW-1185">Reference proteome</keyword>
<evidence type="ECO:0000313" key="3">
    <source>
        <dbReference type="Proteomes" id="UP000054279"/>
    </source>
</evidence>
<dbReference type="Proteomes" id="UP000054279">
    <property type="component" value="Unassembled WGS sequence"/>
</dbReference>
<keyword evidence="1" id="KW-0732">Signal</keyword>
<dbReference type="AlphaFoldDB" id="A0A0C9T5L2"/>
<evidence type="ECO:0000256" key="1">
    <source>
        <dbReference type="SAM" id="SignalP"/>
    </source>
</evidence>
<sequence length="71" mass="7764">MNLGDGTVWLAIASLLSVFEITNALDDSEHNTDVVYAMEPGGVALCQSQPFPCRFIPHSEEITKLIESLDI</sequence>
<feature type="signal peptide" evidence="1">
    <location>
        <begin position="1"/>
        <end position="24"/>
    </location>
</feature>
<evidence type="ECO:0000313" key="2">
    <source>
        <dbReference type="EMBL" id="KIJ24188.1"/>
    </source>
</evidence>
<dbReference type="EMBL" id="KN837519">
    <property type="protein sequence ID" value="KIJ24188.1"/>
    <property type="molecule type" value="Genomic_DNA"/>
</dbReference>
<feature type="chain" id="PRO_5002204072" evidence="1">
    <location>
        <begin position="25"/>
        <end position="71"/>
    </location>
</feature>
<accession>A0A0C9T5L2</accession>
<gene>
    <name evidence="2" type="ORF">M422DRAFT_275082</name>
</gene>
<proteinExistence type="predicted"/>
<dbReference type="OrthoDB" id="2789670at2759"/>
<protein>
    <submittedName>
        <fullName evidence="2">Uncharacterized protein</fullName>
    </submittedName>
</protein>